<evidence type="ECO:0000313" key="2">
    <source>
        <dbReference type="Proteomes" id="UP000308444"/>
    </source>
</evidence>
<protein>
    <recommendedName>
        <fullName evidence="3">Lipoprotein</fullName>
    </recommendedName>
</protein>
<comment type="caution">
    <text evidence="1">The sequence shown here is derived from an EMBL/GenBank/DDBJ whole genome shotgun (WGS) entry which is preliminary data.</text>
</comment>
<sequence length="69" mass="8144">MKKIKMLIYPICFSLLLIGCSNKELSGNWRLADNENNCPASYKFEKKIEINPKTKKKKTIWLIEMHTQK</sequence>
<evidence type="ECO:0000313" key="1">
    <source>
        <dbReference type="EMBL" id="TKI84440.1"/>
    </source>
</evidence>
<accession>A0A9X9F1F1</accession>
<dbReference type="AlphaFoldDB" id="A0A9X9F1F1"/>
<reference evidence="1 2" key="1">
    <citation type="journal article" date="2019" name="Environ. Microbiol.">
        <title>An active ?-lactamase is a part of an orchestrated cell wall stress resistance network of Bacillus subtilis and related rhizosphere species.</title>
        <authorList>
            <person name="Bucher T."/>
            <person name="Keren-Paz A."/>
            <person name="Hausser J."/>
            <person name="Olender T."/>
            <person name="Cytryn E."/>
            <person name="Kolodkin-Gal I."/>
        </authorList>
    </citation>
    <scope>NUCLEOTIDE SEQUENCE [LARGE SCALE GENOMIC DNA]</scope>
    <source>
        <strain evidence="1 2">I32</strain>
    </source>
</reference>
<dbReference type="EMBL" id="SZOH01004572">
    <property type="protein sequence ID" value="TKI84440.1"/>
    <property type="molecule type" value="Genomic_DNA"/>
</dbReference>
<evidence type="ECO:0008006" key="3">
    <source>
        <dbReference type="Google" id="ProtNLM"/>
    </source>
</evidence>
<organism evidence="1 2">
    <name type="scientific">Bacillus cereus</name>
    <dbReference type="NCBI Taxonomy" id="1396"/>
    <lineage>
        <taxon>Bacteria</taxon>
        <taxon>Bacillati</taxon>
        <taxon>Bacillota</taxon>
        <taxon>Bacilli</taxon>
        <taxon>Bacillales</taxon>
        <taxon>Bacillaceae</taxon>
        <taxon>Bacillus</taxon>
        <taxon>Bacillus cereus group</taxon>
    </lineage>
</organism>
<dbReference type="Proteomes" id="UP000308444">
    <property type="component" value="Unassembled WGS sequence"/>
</dbReference>
<feature type="non-terminal residue" evidence="1">
    <location>
        <position position="69"/>
    </location>
</feature>
<name>A0A9X9F1F1_BACCE</name>
<dbReference type="PROSITE" id="PS51257">
    <property type="entry name" value="PROKAR_LIPOPROTEIN"/>
    <property type="match status" value="1"/>
</dbReference>
<gene>
    <name evidence="1" type="ORF">FC695_40505</name>
</gene>
<proteinExistence type="predicted"/>